<dbReference type="InterPro" id="IPR036285">
    <property type="entry name" value="PRP4-like_sf"/>
</dbReference>
<dbReference type="InterPro" id="IPR036322">
    <property type="entry name" value="WD40_repeat_dom_sf"/>
</dbReference>
<dbReference type="VEuPathDB" id="FungiDB:BDEG_23965"/>
<dbReference type="EMBL" id="DS022304">
    <property type="protein sequence ID" value="OAJ40201.1"/>
    <property type="molecule type" value="Genomic_DNA"/>
</dbReference>
<dbReference type="SUPFAM" id="SSF158230">
    <property type="entry name" value="PRP4-like"/>
    <property type="match status" value="1"/>
</dbReference>
<dbReference type="STRING" id="403673.A0A177WLD8"/>
<keyword evidence="1 3" id="KW-0853">WD repeat</keyword>
<dbReference type="GO" id="GO:0017070">
    <property type="term" value="F:U6 snRNA binding"/>
    <property type="evidence" value="ECO:0007669"/>
    <property type="project" value="TreeGrafter"/>
</dbReference>
<dbReference type="OrthoDB" id="540662at2759"/>
<feature type="repeat" description="WD" evidence="3">
    <location>
        <begin position="338"/>
        <end position="379"/>
    </location>
</feature>
<dbReference type="Pfam" id="PF00400">
    <property type="entry name" value="WD40"/>
    <property type="match status" value="6"/>
</dbReference>
<dbReference type="Pfam" id="PF08799">
    <property type="entry name" value="PRP4"/>
    <property type="match status" value="1"/>
</dbReference>
<dbReference type="GO" id="GO:0000398">
    <property type="term" value="P:mRNA splicing, via spliceosome"/>
    <property type="evidence" value="ECO:0007669"/>
    <property type="project" value="TreeGrafter"/>
</dbReference>
<dbReference type="Proteomes" id="UP000077115">
    <property type="component" value="Unassembled WGS sequence"/>
</dbReference>
<reference evidence="5 6" key="1">
    <citation type="submission" date="2006-10" db="EMBL/GenBank/DDBJ databases">
        <title>The Genome Sequence of Batrachochytrium dendrobatidis JEL423.</title>
        <authorList>
            <consortium name="The Broad Institute Genome Sequencing Platform"/>
            <person name="Birren B."/>
            <person name="Lander E."/>
            <person name="Galagan J."/>
            <person name="Cuomo C."/>
            <person name="Devon K."/>
            <person name="Jaffe D."/>
            <person name="Butler J."/>
            <person name="Alvarez P."/>
            <person name="Gnerre S."/>
            <person name="Grabherr M."/>
            <person name="Kleber M."/>
            <person name="Mauceli E."/>
            <person name="Brockman W."/>
            <person name="Young S."/>
            <person name="LaButti K."/>
            <person name="Sykes S."/>
            <person name="DeCaprio D."/>
            <person name="Crawford M."/>
            <person name="Koehrsen M."/>
            <person name="Engels R."/>
            <person name="Montgomery P."/>
            <person name="Pearson M."/>
            <person name="Howarth C."/>
            <person name="Larson L."/>
            <person name="White J."/>
            <person name="O'Leary S."/>
            <person name="Kodira C."/>
            <person name="Zeng Q."/>
            <person name="Yandava C."/>
            <person name="Alvarado L."/>
            <person name="Longcore J."/>
            <person name="James T."/>
        </authorList>
    </citation>
    <scope>NUCLEOTIDE SEQUENCE [LARGE SCALE GENOMIC DNA]</scope>
    <source>
        <strain evidence="5 6">JEL423</strain>
    </source>
</reference>
<name>A0A177WLD8_BATDL</name>
<dbReference type="FunFam" id="2.130.10.10:FF:001211">
    <property type="entry name" value="CBN-PRP-4 protein"/>
    <property type="match status" value="1"/>
</dbReference>
<dbReference type="PROSITE" id="PS50294">
    <property type="entry name" value="WD_REPEATS_REGION"/>
    <property type="match status" value="4"/>
</dbReference>
<dbReference type="Gene3D" id="2.130.10.10">
    <property type="entry name" value="YVTN repeat-like/Quinoprotein amine dehydrogenase"/>
    <property type="match status" value="2"/>
</dbReference>
<dbReference type="PANTHER" id="PTHR19846">
    <property type="entry name" value="WD40 REPEAT PROTEIN"/>
    <property type="match status" value="1"/>
</dbReference>
<dbReference type="PANTHER" id="PTHR19846:SF0">
    <property type="entry name" value="PRE-MRNA PROCESSING FACTOR 4"/>
    <property type="match status" value="1"/>
</dbReference>
<dbReference type="SUPFAM" id="SSF50978">
    <property type="entry name" value="WD40 repeat-like"/>
    <property type="match status" value="1"/>
</dbReference>
<dbReference type="CDD" id="cd00200">
    <property type="entry name" value="WD40"/>
    <property type="match status" value="1"/>
</dbReference>
<evidence type="ECO:0000256" key="3">
    <source>
        <dbReference type="PROSITE-ProRule" id="PRU00221"/>
    </source>
</evidence>
<reference evidence="5 6" key="2">
    <citation type="submission" date="2016-05" db="EMBL/GenBank/DDBJ databases">
        <title>Lineage-specific infection strategies underlie the spectrum of fungal disease in amphibians.</title>
        <authorList>
            <person name="Cuomo C.A."/>
            <person name="Farrer R.A."/>
            <person name="James T."/>
            <person name="Longcore J."/>
            <person name="Birren B."/>
        </authorList>
    </citation>
    <scope>NUCLEOTIDE SEQUENCE [LARGE SCALE GENOMIC DNA]</scope>
    <source>
        <strain evidence="5 6">JEL423</strain>
    </source>
</reference>
<evidence type="ECO:0000259" key="4">
    <source>
        <dbReference type="SMART" id="SM00500"/>
    </source>
</evidence>
<evidence type="ECO:0000313" key="5">
    <source>
        <dbReference type="EMBL" id="OAJ40201.1"/>
    </source>
</evidence>
<sequence length="542" mass="60131">MSEAEKARLGSGTSTTAAVHGGASIDITSDTAIDLDDLDDSEYIATHAQEDQKAILESLERRRLARTLAVPTDDGRVRQKLRKLAQPITLFGERPGERRDRLREYLSTKMMEGGDELAAMLSESDSSGDGESGEDENAEMQEFYTYGSEELVCARRHLLKYSIPRAKERIALQRAEIDIPFAQRKKAKHEFYTYLMGFETKSLQFGDERPMGYCTFAPNSKVLATASWSGMVKLWSVPDSDQIGVLRGHRDRVSGLAFHPRATLDQPVSALNLVSGAVDGSVNLWSLEKDTPIAKLEGHEMRVSRVAFHPSGEYIGTASFDTTWRLWSAETQQELLMQEGHSRQVFAIGFQNDGALVATAGMDSIGRVWDLRTGRSVMVLNGHVKPILSLDWALNGYQMATGSEDNSIRIWDIRAAASVYSIPAHTNIVSQVKYWQATDVFEHPELNDGWCIPQLTGLMDSTLGKSSKKQNIPLKETCKVVKDVDMADTKEEEGLLDGDYKPIKSLSGLEAKVMCADISGDGKYIATALYDRTFKMYANSDE</sequence>
<feature type="domain" description="Pre-mRNA processing factor 4 (PRP4)-like" evidence="4">
    <location>
        <begin position="72"/>
        <end position="124"/>
    </location>
</feature>
<dbReference type="InterPro" id="IPR001680">
    <property type="entry name" value="WD40_rpt"/>
</dbReference>
<dbReference type="InterPro" id="IPR014906">
    <property type="entry name" value="PRP4-like"/>
</dbReference>
<dbReference type="InterPro" id="IPR019775">
    <property type="entry name" value="WD40_repeat_CS"/>
</dbReference>
<dbReference type="PROSITE" id="PS50082">
    <property type="entry name" value="WD_REPEATS_2"/>
    <property type="match status" value="4"/>
</dbReference>
<keyword evidence="2" id="KW-0677">Repeat</keyword>
<gene>
    <name evidence="5" type="ORF">BDEG_23965</name>
</gene>
<dbReference type="GO" id="GO:0046540">
    <property type="term" value="C:U4/U6 x U5 tri-snRNP complex"/>
    <property type="evidence" value="ECO:0007669"/>
    <property type="project" value="TreeGrafter"/>
</dbReference>
<feature type="repeat" description="WD" evidence="3">
    <location>
        <begin position="296"/>
        <end position="337"/>
    </location>
</feature>
<dbReference type="InterPro" id="IPR020472">
    <property type="entry name" value="WD40_PAC1"/>
</dbReference>
<feature type="repeat" description="WD" evidence="3">
    <location>
        <begin position="380"/>
        <end position="421"/>
    </location>
</feature>
<proteinExistence type="predicted"/>
<accession>A0A177WLD8</accession>
<feature type="repeat" description="WD" evidence="3">
    <location>
        <begin position="246"/>
        <end position="295"/>
    </location>
</feature>
<dbReference type="InterPro" id="IPR015943">
    <property type="entry name" value="WD40/YVTN_repeat-like_dom_sf"/>
</dbReference>
<dbReference type="SMART" id="SM00500">
    <property type="entry name" value="SFM"/>
    <property type="match status" value="1"/>
</dbReference>
<dbReference type="AlphaFoldDB" id="A0A177WLD8"/>
<evidence type="ECO:0000256" key="2">
    <source>
        <dbReference type="ARBA" id="ARBA00022737"/>
    </source>
</evidence>
<dbReference type="Gene3D" id="4.10.280.110">
    <property type="entry name" value="Pre-mRNA processing factor 4 domain"/>
    <property type="match status" value="1"/>
</dbReference>
<dbReference type="PRINTS" id="PR00320">
    <property type="entry name" value="GPROTEINBRPT"/>
</dbReference>
<dbReference type="GO" id="GO:0030621">
    <property type="term" value="F:U4 snRNA binding"/>
    <property type="evidence" value="ECO:0007669"/>
    <property type="project" value="TreeGrafter"/>
</dbReference>
<dbReference type="SMART" id="SM00320">
    <property type="entry name" value="WD40"/>
    <property type="match status" value="6"/>
</dbReference>
<organism evidence="5 6">
    <name type="scientific">Batrachochytrium dendrobatidis (strain JEL423)</name>
    <dbReference type="NCBI Taxonomy" id="403673"/>
    <lineage>
        <taxon>Eukaryota</taxon>
        <taxon>Fungi</taxon>
        <taxon>Fungi incertae sedis</taxon>
        <taxon>Chytridiomycota</taxon>
        <taxon>Chytridiomycota incertae sedis</taxon>
        <taxon>Chytridiomycetes</taxon>
        <taxon>Rhizophydiales</taxon>
        <taxon>Rhizophydiales incertae sedis</taxon>
        <taxon>Batrachochytrium</taxon>
    </lineage>
</organism>
<evidence type="ECO:0000256" key="1">
    <source>
        <dbReference type="ARBA" id="ARBA00022574"/>
    </source>
</evidence>
<evidence type="ECO:0000313" key="6">
    <source>
        <dbReference type="Proteomes" id="UP000077115"/>
    </source>
</evidence>
<protein>
    <recommendedName>
        <fullName evidence="4">Pre-mRNA processing factor 4 (PRP4)-like domain-containing protein</fullName>
    </recommendedName>
</protein>
<dbReference type="PROSITE" id="PS00678">
    <property type="entry name" value="WD_REPEATS_1"/>
    <property type="match status" value="1"/>
</dbReference>